<comment type="caution">
    <text evidence="6">The sequence shown here is derived from an EMBL/GenBank/DDBJ whole genome shotgun (WGS) entry which is preliminary data.</text>
</comment>
<organism evidence="6 7">
    <name type="scientific">Dioszegia hungarica</name>
    <dbReference type="NCBI Taxonomy" id="4972"/>
    <lineage>
        <taxon>Eukaryota</taxon>
        <taxon>Fungi</taxon>
        <taxon>Dikarya</taxon>
        <taxon>Basidiomycota</taxon>
        <taxon>Agaricomycotina</taxon>
        <taxon>Tremellomycetes</taxon>
        <taxon>Tremellales</taxon>
        <taxon>Bulleribasidiaceae</taxon>
        <taxon>Dioszegia</taxon>
    </lineage>
</organism>
<dbReference type="GeneID" id="77729951"/>
<dbReference type="FunFam" id="1.20.1270.60:FF:000048">
    <property type="entry name" value="BAR adaptor protein RVS167"/>
    <property type="match status" value="1"/>
</dbReference>
<dbReference type="EMBL" id="JAKWFO010000001">
    <property type="protein sequence ID" value="KAI9639433.1"/>
    <property type="molecule type" value="Genomic_DNA"/>
</dbReference>
<reference evidence="6" key="1">
    <citation type="journal article" date="2022" name="G3 (Bethesda)">
        <title>High quality genome of the basidiomycete yeast Dioszegia hungarica PDD-24b-2 isolated from cloud water.</title>
        <authorList>
            <person name="Jarrige D."/>
            <person name="Haridas S."/>
            <person name="Bleykasten-Grosshans C."/>
            <person name="Joly M."/>
            <person name="Nadalig T."/>
            <person name="Sancelme M."/>
            <person name="Vuilleumier S."/>
            <person name="Grigoriev I.V."/>
            <person name="Amato P."/>
            <person name="Bringel F."/>
        </authorList>
    </citation>
    <scope>NUCLEOTIDE SEQUENCE</scope>
    <source>
        <strain evidence="6">PDD-24b-2</strain>
    </source>
</reference>
<gene>
    <name evidence="6" type="ORF">MKK02DRAFT_39730</name>
</gene>
<keyword evidence="7" id="KW-1185">Reference proteome</keyword>
<sequence>MKGITKAFARTPHLMTSKMGMTKKSMDAEYNDYERKFSAVEQASEKMLKDSTVFRDSVSSLLMSGSSFSGALATLFAPMGAEYNLAAKFPQSEVTVNNIAQYQVLMEELRETLSPELDLIDTRIVIPCKELHDICKKIRKTCVKRDHKLVDFDRHNNSLAKLREKKEKSLKDEKSLFTVEQDFDIASQEYEHYNDLLKAELPEFLKMASRFIDPLFHSFYYMQLNVYYIMLEKLQSFADGKYDLTRKDIENIYLEQRGDTGDQLAELQVTKKGALHSTAKLRQMAGVPPSRSASISSRPSIGSKAGLDRQPSYASRKASESGLGASGSPSRVVVAPPPYTSSPSSGDIKKKAPPPPPPLKSKPSYGAQKKYCTAIFDFEAQAEGDLSFGVGDRIEIIERTDNADDWWTGKLDGRTGIFPGTYTQADA</sequence>
<dbReference type="PANTHER" id="PTHR47174:SF1">
    <property type="entry name" value="REDUCED VIABILITY UPON STARVATION PROTEIN 167"/>
    <property type="match status" value="1"/>
</dbReference>
<dbReference type="PANTHER" id="PTHR47174">
    <property type="entry name" value="BRIDGING INTEGRATOR 3"/>
    <property type="match status" value="1"/>
</dbReference>
<dbReference type="SMART" id="SM00721">
    <property type="entry name" value="BAR"/>
    <property type="match status" value="1"/>
</dbReference>
<dbReference type="CDD" id="cd07599">
    <property type="entry name" value="BAR_Rvs167p"/>
    <property type="match status" value="1"/>
</dbReference>
<dbReference type="GO" id="GO:0043332">
    <property type="term" value="C:mating projection tip"/>
    <property type="evidence" value="ECO:0007669"/>
    <property type="project" value="TreeGrafter"/>
</dbReference>
<dbReference type="InterPro" id="IPR036028">
    <property type="entry name" value="SH3-like_dom_sf"/>
</dbReference>
<dbReference type="SUPFAM" id="SSF103657">
    <property type="entry name" value="BAR/IMD domain-like"/>
    <property type="match status" value="1"/>
</dbReference>
<dbReference type="InterPro" id="IPR046982">
    <property type="entry name" value="BIN3/RVS161-like"/>
</dbReference>
<feature type="region of interest" description="Disordered" evidence="3">
    <location>
        <begin position="280"/>
        <end position="365"/>
    </location>
</feature>
<name>A0AA38LY50_9TREE</name>
<evidence type="ECO:0000256" key="1">
    <source>
        <dbReference type="ARBA" id="ARBA00022443"/>
    </source>
</evidence>
<keyword evidence="1 2" id="KW-0728">SH3 domain</keyword>
<dbReference type="GO" id="GO:0097320">
    <property type="term" value="P:plasma membrane tubulation"/>
    <property type="evidence" value="ECO:0007669"/>
    <property type="project" value="TreeGrafter"/>
</dbReference>
<dbReference type="Pfam" id="PF00018">
    <property type="entry name" value="SH3_1"/>
    <property type="match status" value="1"/>
</dbReference>
<dbReference type="FunFam" id="2.30.30.40:FF:000100">
    <property type="entry name" value="SH3 domain-containing YSC84-like protein 1"/>
    <property type="match status" value="1"/>
</dbReference>
<dbReference type="GO" id="GO:0008289">
    <property type="term" value="F:lipid binding"/>
    <property type="evidence" value="ECO:0007669"/>
    <property type="project" value="TreeGrafter"/>
</dbReference>
<dbReference type="InterPro" id="IPR004148">
    <property type="entry name" value="BAR_dom"/>
</dbReference>
<evidence type="ECO:0000313" key="6">
    <source>
        <dbReference type="EMBL" id="KAI9639433.1"/>
    </source>
</evidence>
<feature type="compositionally biased region" description="Low complexity" evidence="3">
    <location>
        <begin position="288"/>
        <end position="303"/>
    </location>
</feature>
<feature type="domain" description="SH3" evidence="4">
    <location>
        <begin position="367"/>
        <end position="427"/>
    </location>
</feature>
<evidence type="ECO:0000259" key="5">
    <source>
        <dbReference type="PROSITE" id="PS51021"/>
    </source>
</evidence>
<dbReference type="SMART" id="SM00326">
    <property type="entry name" value="SH3"/>
    <property type="match status" value="1"/>
</dbReference>
<evidence type="ECO:0008006" key="8">
    <source>
        <dbReference type="Google" id="ProtNLM"/>
    </source>
</evidence>
<evidence type="ECO:0000313" key="7">
    <source>
        <dbReference type="Proteomes" id="UP001164286"/>
    </source>
</evidence>
<dbReference type="InterPro" id="IPR001452">
    <property type="entry name" value="SH3_domain"/>
</dbReference>
<dbReference type="GO" id="GO:0006897">
    <property type="term" value="P:endocytosis"/>
    <property type="evidence" value="ECO:0007669"/>
    <property type="project" value="InterPro"/>
</dbReference>
<dbReference type="Gene3D" id="2.30.30.40">
    <property type="entry name" value="SH3 Domains"/>
    <property type="match status" value="1"/>
</dbReference>
<dbReference type="PRINTS" id="PR00452">
    <property type="entry name" value="SH3DOMAIN"/>
</dbReference>
<dbReference type="PROSITE" id="PS50002">
    <property type="entry name" value="SH3"/>
    <property type="match status" value="1"/>
</dbReference>
<dbReference type="GO" id="GO:0051666">
    <property type="term" value="P:actin cortical patch localization"/>
    <property type="evidence" value="ECO:0007669"/>
    <property type="project" value="InterPro"/>
</dbReference>
<dbReference type="Pfam" id="PF03114">
    <property type="entry name" value="BAR"/>
    <property type="match status" value="1"/>
</dbReference>
<dbReference type="GO" id="GO:0031097">
    <property type="term" value="C:medial cortex"/>
    <property type="evidence" value="ECO:0007669"/>
    <property type="project" value="TreeGrafter"/>
</dbReference>
<evidence type="ECO:0000256" key="3">
    <source>
        <dbReference type="SAM" id="MobiDB-lite"/>
    </source>
</evidence>
<dbReference type="Proteomes" id="UP001164286">
    <property type="component" value="Unassembled WGS sequence"/>
</dbReference>
<feature type="domain" description="BAR" evidence="5">
    <location>
        <begin position="15"/>
        <end position="247"/>
    </location>
</feature>
<protein>
    <recommendedName>
        <fullName evidence="8">BAR-domain-containing protein</fullName>
    </recommendedName>
</protein>
<dbReference type="Gene3D" id="1.20.1270.60">
    <property type="entry name" value="Arfaptin homology (AH) domain/BAR domain"/>
    <property type="match status" value="1"/>
</dbReference>
<accession>A0AA38LY50</accession>
<dbReference type="RefSeq" id="XP_052949210.1">
    <property type="nucleotide sequence ID" value="XM_053090746.1"/>
</dbReference>
<dbReference type="PROSITE" id="PS51021">
    <property type="entry name" value="BAR"/>
    <property type="match status" value="1"/>
</dbReference>
<evidence type="ECO:0000256" key="2">
    <source>
        <dbReference type="PROSITE-ProRule" id="PRU00192"/>
    </source>
</evidence>
<proteinExistence type="predicted"/>
<dbReference type="GO" id="GO:1990528">
    <property type="term" value="C:Rvs161p-Rvs167p complex"/>
    <property type="evidence" value="ECO:0007669"/>
    <property type="project" value="TreeGrafter"/>
</dbReference>
<dbReference type="GO" id="GO:0030479">
    <property type="term" value="C:actin cortical patch"/>
    <property type="evidence" value="ECO:0007669"/>
    <property type="project" value="TreeGrafter"/>
</dbReference>
<evidence type="ECO:0000259" key="4">
    <source>
        <dbReference type="PROSITE" id="PS50002"/>
    </source>
</evidence>
<dbReference type="SUPFAM" id="SSF50044">
    <property type="entry name" value="SH3-domain"/>
    <property type="match status" value="1"/>
</dbReference>
<dbReference type="AlphaFoldDB" id="A0AA38LY50"/>
<dbReference type="InterPro" id="IPR027267">
    <property type="entry name" value="AH/BAR_dom_sf"/>
</dbReference>